<dbReference type="SUPFAM" id="SSF52047">
    <property type="entry name" value="RNI-like"/>
    <property type="match status" value="2"/>
</dbReference>
<dbReference type="InterPro" id="IPR032675">
    <property type="entry name" value="LRR_dom_sf"/>
</dbReference>
<sequence length="466" mass="53399">MQVQDTLTRLDINITGIQHELITIPSILSFCNNLTDLVFCSKAEPLDMNLKNFTKQIKHYPSLVNLELISFHINGNDIVPIIQRCQQLRRLVLSGCDSSVLEALVRTSTPNLELFSYNDGIDGSPLPMLQEKKATANNDSYNKTEYQQQEHQNQQGLRVLYTSYGETSVRPENLIPLIYKNRKTLENVRACMSHITNTQLEYLYEKYPDFKLENIKHLSTWLSPGIQQFMLRKVIQNSNTLSTLVAVGDYNINLLLKALINRAPLLGFNISHVYDSTNDVTQLLIQLFGQYAKYSKSDRPDASLNWVKLRYCNQVTNDVLKKLSGIKTLHDIHLGGLNHISNDALLQLINKLGNQITHIFLHDMNLVNDDIIIALGDLDNLLLVKLEILNNVTDKGARALVDNKKRKLRRLTTLEITECPLISQECISYAQKNVKTVRYNSPISEYYVTKAKDTHYVSRSFWYDRL</sequence>
<evidence type="ECO:0008006" key="3">
    <source>
        <dbReference type="Google" id="ProtNLM"/>
    </source>
</evidence>
<dbReference type="OrthoDB" id="2290794at2759"/>
<evidence type="ECO:0000313" key="1">
    <source>
        <dbReference type="EMBL" id="KAG2219000.1"/>
    </source>
</evidence>
<dbReference type="GO" id="GO:0019005">
    <property type="term" value="C:SCF ubiquitin ligase complex"/>
    <property type="evidence" value="ECO:0007669"/>
    <property type="project" value="TreeGrafter"/>
</dbReference>
<name>A0A8H7RYJ4_9FUNG</name>
<gene>
    <name evidence="1" type="ORF">INT45_007662</name>
</gene>
<dbReference type="PANTHER" id="PTHR13318:SF95">
    <property type="entry name" value="F-BOX PROTEIN YLR352W"/>
    <property type="match status" value="1"/>
</dbReference>
<dbReference type="Gene3D" id="3.80.10.10">
    <property type="entry name" value="Ribonuclease Inhibitor"/>
    <property type="match status" value="1"/>
</dbReference>
<evidence type="ECO:0000313" key="2">
    <source>
        <dbReference type="Proteomes" id="UP000646827"/>
    </source>
</evidence>
<dbReference type="EMBL" id="JAEPRB010000200">
    <property type="protein sequence ID" value="KAG2219000.1"/>
    <property type="molecule type" value="Genomic_DNA"/>
</dbReference>
<dbReference type="AlphaFoldDB" id="A0A8H7RYJ4"/>
<reference evidence="1 2" key="1">
    <citation type="submission" date="2020-12" db="EMBL/GenBank/DDBJ databases">
        <title>Metabolic potential, ecology and presence of endohyphal bacteria is reflected in genomic diversity of Mucoromycotina.</title>
        <authorList>
            <person name="Muszewska A."/>
            <person name="Okrasinska A."/>
            <person name="Steczkiewicz K."/>
            <person name="Drgas O."/>
            <person name="Orlowska M."/>
            <person name="Perlinska-Lenart U."/>
            <person name="Aleksandrzak-Piekarczyk T."/>
            <person name="Szatraj K."/>
            <person name="Zielenkiewicz U."/>
            <person name="Pilsyk S."/>
            <person name="Malc E."/>
            <person name="Mieczkowski P."/>
            <person name="Kruszewska J.S."/>
            <person name="Biernat P."/>
            <person name="Pawlowska J."/>
        </authorList>
    </citation>
    <scope>NUCLEOTIDE SEQUENCE [LARGE SCALE GENOMIC DNA]</scope>
    <source>
        <strain evidence="1 2">CBS 142.35</strain>
    </source>
</reference>
<comment type="caution">
    <text evidence="1">The sequence shown here is derived from an EMBL/GenBank/DDBJ whole genome shotgun (WGS) entry which is preliminary data.</text>
</comment>
<dbReference type="Proteomes" id="UP000646827">
    <property type="component" value="Unassembled WGS sequence"/>
</dbReference>
<accession>A0A8H7RYJ4</accession>
<proteinExistence type="predicted"/>
<organism evidence="1 2">
    <name type="scientific">Circinella minor</name>
    <dbReference type="NCBI Taxonomy" id="1195481"/>
    <lineage>
        <taxon>Eukaryota</taxon>
        <taxon>Fungi</taxon>
        <taxon>Fungi incertae sedis</taxon>
        <taxon>Mucoromycota</taxon>
        <taxon>Mucoromycotina</taxon>
        <taxon>Mucoromycetes</taxon>
        <taxon>Mucorales</taxon>
        <taxon>Lichtheimiaceae</taxon>
        <taxon>Circinella</taxon>
    </lineage>
</organism>
<keyword evidence="2" id="KW-1185">Reference proteome</keyword>
<dbReference type="PANTHER" id="PTHR13318">
    <property type="entry name" value="PARTNER OF PAIRED, ISOFORM B-RELATED"/>
    <property type="match status" value="1"/>
</dbReference>
<dbReference type="GO" id="GO:0031146">
    <property type="term" value="P:SCF-dependent proteasomal ubiquitin-dependent protein catabolic process"/>
    <property type="evidence" value="ECO:0007669"/>
    <property type="project" value="TreeGrafter"/>
</dbReference>
<protein>
    <recommendedName>
        <fullName evidence="3">RNI-like protein</fullName>
    </recommendedName>
</protein>